<protein>
    <recommendedName>
        <fullName evidence="3">CBS domain-containing protein</fullName>
    </recommendedName>
</protein>
<keyword evidence="2" id="KW-1185">Reference proteome</keyword>
<dbReference type="AlphaFoldDB" id="A0A1H8FUY2"/>
<accession>A0A1H8FUY2</accession>
<proteinExistence type="predicted"/>
<evidence type="ECO:0008006" key="3">
    <source>
        <dbReference type="Google" id="ProtNLM"/>
    </source>
</evidence>
<dbReference type="Gene3D" id="3.10.580.10">
    <property type="entry name" value="CBS-domain"/>
    <property type="match status" value="1"/>
</dbReference>
<name>A0A1H8FUY2_STIAU</name>
<evidence type="ECO:0000313" key="1">
    <source>
        <dbReference type="EMBL" id="SEN35449.1"/>
    </source>
</evidence>
<dbReference type="Proteomes" id="UP000182719">
    <property type="component" value="Unassembled WGS sequence"/>
</dbReference>
<dbReference type="EMBL" id="FOAP01000040">
    <property type="protein sequence ID" value="SEN35449.1"/>
    <property type="molecule type" value="Genomic_DNA"/>
</dbReference>
<dbReference type="InterPro" id="IPR046342">
    <property type="entry name" value="CBS_dom_sf"/>
</dbReference>
<gene>
    <name evidence="1" type="ORF">SAMN05444354_1408</name>
</gene>
<organism evidence="1 2">
    <name type="scientific">Stigmatella aurantiaca</name>
    <dbReference type="NCBI Taxonomy" id="41"/>
    <lineage>
        <taxon>Bacteria</taxon>
        <taxon>Pseudomonadati</taxon>
        <taxon>Myxococcota</taxon>
        <taxon>Myxococcia</taxon>
        <taxon>Myxococcales</taxon>
        <taxon>Cystobacterineae</taxon>
        <taxon>Archangiaceae</taxon>
        <taxon>Stigmatella</taxon>
    </lineage>
</organism>
<sequence length="212" mass="24198">MTTMMLHDFSQLPVIQNDRDCKGAVTWQSIATATALGKACNTVNDCMVPAEEVAWNASLLEAIQKVVASGFALVRGPDRRFQGIVTVVDLSLQFRALSEPFLLLEQIENLLRSLIRERFSVEEIRKAKHEADTSRKVDDVSDLTFGEYVNLLEPREAWPNLKVSFERESFIEKLKEVRDLRNDIMHFDPDPLEDDDLVLLRNFAAFLEMVAR</sequence>
<reference evidence="2" key="1">
    <citation type="submission" date="2016-10" db="EMBL/GenBank/DDBJ databases">
        <authorList>
            <person name="Varghese N."/>
            <person name="Submissions S."/>
        </authorList>
    </citation>
    <scope>NUCLEOTIDE SEQUENCE [LARGE SCALE GENOMIC DNA]</scope>
    <source>
        <strain evidence="2">DSM 17044</strain>
    </source>
</reference>
<dbReference type="SUPFAM" id="SSF54631">
    <property type="entry name" value="CBS-domain pair"/>
    <property type="match status" value="1"/>
</dbReference>
<evidence type="ECO:0000313" key="2">
    <source>
        <dbReference type="Proteomes" id="UP000182719"/>
    </source>
</evidence>